<reference evidence="2" key="1">
    <citation type="submission" date="2017-02" db="EMBL/GenBank/DDBJ databases">
        <authorList>
            <person name="Varghese N."/>
            <person name="Submissions S."/>
        </authorList>
    </citation>
    <scope>NUCLEOTIDE SEQUENCE [LARGE SCALE GENOMIC DNA]</scope>
    <source>
        <strain evidence="2">DSM 3072</strain>
    </source>
</reference>
<dbReference type="PANTHER" id="PTHR35370">
    <property type="entry name" value="CYTOPLASMIC PROTEIN-RELATED-RELATED"/>
    <property type="match status" value="1"/>
</dbReference>
<name>A0A1T4VWQ1_9GAMM</name>
<dbReference type="InterPro" id="IPR010272">
    <property type="entry name" value="T6SS_TssF"/>
</dbReference>
<dbReference type="AlphaFoldDB" id="A0A1T4VWQ1"/>
<evidence type="ECO:0000313" key="2">
    <source>
        <dbReference type="Proteomes" id="UP000242432"/>
    </source>
</evidence>
<dbReference type="NCBIfam" id="TIGR03359">
    <property type="entry name" value="VI_chp_6"/>
    <property type="match status" value="1"/>
</dbReference>
<dbReference type="PANTHER" id="PTHR35370:SF1">
    <property type="entry name" value="TYPE VI SECRETION SYSTEM COMPONENT TSSF1"/>
    <property type="match status" value="1"/>
</dbReference>
<sequence>MNEDFLSYYRENLIHLRQMGAEFGSQFPKIASRLNLSKLDAQDPFVERLLEGTAFLVARAEKKFDDGYPELLQQILKKVCPLAASPIPSAAVLNFSGSGREFSEEPLGFTSSFECKAGDKLNTPIKLTPIWKSHLYPLTVVNASYENSLVNILPTDEIDSLSLKSALRMTVQGGNNLKDSGINHDEGIDLYLDMSDSFASRLAFCLNRNLKAVYVEDENGTISKVDDTISCGYKIEHCENIFGEILGYMPGISHLQLYFSYPFLFHFINIKGLLSVIKKYSTNTVNLIFAFSSTNEVSSDLNASSFKFSCLPVINLFRMRSSRIRLNLKHEFLVSADRANTLDYEIFRVNDLELYDSHNVHVNTALPFYTFNHRIENEDDAVFFSTVRRDRLGGLYKPRSNYQKSEVYVSLSGAVYTSALKDLQEFTANLWCSNADLPLFISINRKVVSSDGNSSATFVTPLSKPRSALFMRGDLSGFSRLSFILMNLSSLLLHNSDECRTVLQNLIQTFYLGNTDEKKILMNAISKVSANPSVFRFVETGYIYFEKGFNVEIVLNESNLTGFGVYAFGSMLKNVLCDFTPLNLLVSFSLYGIKSGLICSWSQEKGR</sequence>
<proteinExistence type="predicted"/>
<keyword evidence="2" id="KW-1185">Reference proteome</keyword>
<dbReference type="RefSeq" id="WP_078929491.1">
    <property type="nucleotide sequence ID" value="NZ_FUXX01000057.1"/>
</dbReference>
<dbReference type="Proteomes" id="UP000242432">
    <property type="component" value="Unassembled WGS sequence"/>
</dbReference>
<evidence type="ECO:0000313" key="1">
    <source>
        <dbReference type="EMBL" id="SKA69255.1"/>
    </source>
</evidence>
<protein>
    <submittedName>
        <fullName evidence="1">Type VI secretion protein, VC_A0110 family</fullName>
    </submittedName>
</protein>
<accession>A0A1T4VWQ1</accession>
<dbReference type="Pfam" id="PF05947">
    <property type="entry name" value="T6SS_TssF"/>
    <property type="match status" value="1"/>
</dbReference>
<dbReference type="EMBL" id="FUXX01000057">
    <property type="protein sequence ID" value="SKA69255.1"/>
    <property type="molecule type" value="Genomic_DNA"/>
</dbReference>
<gene>
    <name evidence="1" type="ORF">SAMN02745213_02188</name>
</gene>
<organism evidence="1 2">
    <name type="scientific">Succinivibrio dextrinosolvens DSM 3072</name>
    <dbReference type="NCBI Taxonomy" id="1123324"/>
    <lineage>
        <taxon>Bacteria</taxon>
        <taxon>Pseudomonadati</taxon>
        <taxon>Pseudomonadota</taxon>
        <taxon>Gammaproteobacteria</taxon>
        <taxon>Aeromonadales</taxon>
        <taxon>Succinivibrionaceae</taxon>
        <taxon>Succinivibrio</taxon>
    </lineage>
</organism>